<name>A0A439DKS8_9PEZI</name>
<accession>A0A439DKS8</accession>
<evidence type="ECO:0000313" key="3">
    <source>
        <dbReference type="Proteomes" id="UP000286045"/>
    </source>
</evidence>
<feature type="domain" description="N-acetyltransferase" evidence="1">
    <location>
        <begin position="19"/>
        <end position="187"/>
    </location>
</feature>
<dbReference type="GO" id="GO:0016747">
    <property type="term" value="F:acyltransferase activity, transferring groups other than amino-acyl groups"/>
    <property type="evidence" value="ECO:0007669"/>
    <property type="project" value="InterPro"/>
</dbReference>
<dbReference type="SUPFAM" id="SSF55729">
    <property type="entry name" value="Acyl-CoA N-acyltransferases (Nat)"/>
    <property type="match status" value="1"/>
</dbReference>
<organism evidence="2 3">
    <name type="scientific">Xylaria grammica</name>
    <dbReference type="NCBI Taxonomy" id="363999"/>
    <lineage>
        <taxon>Eukaryota</taxon>
        <taxon>Fungi</taxon>
        <taxon>Dikarya</taxon>
        <taxon>Ascomycota</taxon>
        <taxon>Pezizomycotina</taxon>
        <taxon>Sordariomycetes</taxon>
        <taxon>Xylariomycetidae</taxon>
        <taxon>Xylariales</taxon>
        <taxon>Xylariaceae</taxon>
        <taxon>Xylaria</taxon>
    </lineage>
</organism>
<comment type="caution">
    <text evidence="2">The sequence shown here is derived from an EMBL/GenBank/DDBJ whole genome shotgun (WGS) entry which is preliminary data.</text>
</comment>
<proteinExistence type="predicted"/>
<keyword evidence="3" id="KW-1185">Reference proteome</keyword>
<dbReference type="PROSITE" id="PS51186">
    <property type="entry name" value="GNAT"/>
    <property type="match status" value="1"/>
</dbReference>
<dbReference type="Proteomes" id="UP000286045">
    <property type="component" value="Unassembled WGS sequence"/>
</dbReference>
<dbReference type="InterPro" id="IPR016181">
    <property type="entry name" value="Acyl_CoA_acyltransferase"/>
</dbReference>
<protein>
    <recommendedName>
        <fullName evidence="1">N-acetyltransferase domain-containing protein</fullName>
    </recommendedName>
</protein>
<dbReference type="CDD" id="cd04301">
    <property type="entry name" value="NAT_SF"/>
    <property type="match status" value="1"/>
</dbReference>
<dbReference type="Pfam" id="PF13302">
    <property type="entry name" value="Acetyltransf_3"/>
    <property type="match status" value="1"/>
</dbReference>
<evidence type="ECO:0000259" key="1">
    <source>
        <dbReference type="PROSITE" id="PS51186"/>
    </source>
</evidence>
<sequence>MAASSPLARDAYEIHSPRLIVRTAIKLDAESMREFITNPDNNPHTPTESNVTIESMQTRIGKWQESTAKGIRAFQVIILRSTGELIGYGGYNCFDLIEEPSENAAPRYLTDIGTAIAKSHWRKGYGLEALCALTEHAFAELGIARVRIETNLSNEPWRRLMHAVGLAQFESQQKVTFGEKPMGYTWHFDAANWQAVKEDMQRRDKWPL</sequence>
<gene>
    <name evidence="2" type="ORF">EKO27_g107</name>
</gene>
<dbReference type="EMBL" id="RYZI01000001">
    <property type="protein sequence ID" value="RWA15025.1"/>
    <property type="molecule type" value="Genomic_DNA"/>
</dbReference>
<dbReference type="PANTHER" id="PTHR43792:SF10">
    <property type="entry name" value="N-ACETYLTRANSFERASE DOMAIN-CONTAINING PROTEIN"/>
    <property type="match status" value="1"/>
</dbReference>
<evidence type="ECO:0000313" key="2">
    <source>
        <dbReference type="EMBL" id="RWA15025.1"/>
    </source>
</evidence>
<dbReference type="InterPro" id="IPR051531">
    <property type="entry name" value="N-acetyltransferase"/>
</dbReference>
<dbReference type="Gene3D" id="3.40.630.30">
    <property type="match status" value="1"/>
</dbReference>
<reference evidence="2 3" key="1">
    <citation type="submission" date="2018-12" db="EMBL/GenBank/DDBJ databases">
        <title>Draft genome sequence of Xylaria grammica IHI A82.</title>
        <authorList>
            <person name="Buettner E."/>
            <person name="Kellner H."/>
        </authorList>
    </citation>
    <scope>NUCLEOTIDE SEQUENCE [LARGE SCALE GENOMIC DNA]</scope>
    <source>
        <strain evidence="2 3">IHI A82</strain>
    </source>
</reference>
<dbReference type="AlphaFoldDB" id="A0A439DKS8"/>
<dbReference type="PANTHER" id="PTHR43792">
    <property type="entry name" value="GNAT FAMILY, PUTATIVE (AFU_ORTHOLOGUE AFUA_3G00765)-RELATED-RELATED"/>
    <property type="match status" value="1"/>
</dbReference>
<dbReference type="InterPro" id="IPR000182">
    <property type="entry name" value="GNAT_dom"/>
</dbReference>